<accession>A0A1J1GXM3</accession>
<dbReference type="OMA" id="FYIFMIT"/>
<dbReference type="RefSeq" id="XP_028530118.1">
    <property type="nucleotide sequence ID" value="XM_028673691.1"/>
</dbReference>
<sequence length="412" mass="47871">MGRAHKARGKVELPKKSSRFLNVIMVLAFLSAVPQILTTFMLSWRVADPIKYTFMFRGSRHYITFDVTWYGLYRVLYDNKHSETWSQRVDNMKNRGNLVIQQGRNSESAGSLSLWTSLCPEACREAIMKRIESYERVAFISLVLLCSIILSCTIVLLSIGWSILFYKNIFILMGCFILSFIINAGVGGYWYYETDMSWNIVSGVQQYPFPRCSYCFYIFMITTVMYALCFLGLLILDLVNKNKEKKSHMDQINMHNRDPVNAKGMYQPLFGNPSNMMMQRSASFSNLMPFDKGMNNEYPNFMLYNKMNMNPMGTFSSFRNMPPGMPPNMQPNMPPNMQPNMPSHMNPNFFPQVSRQYSYSGSPSFQQNFQNFDNFSMRNMPSMSDLNFARQYSGMNYSNMNNPFNSQKPFKF</sequence>
<feature type="transmembrane region" description="Helical" evidence="1">
    <location>
        <begin position="20"/>
        <end position="44"/>
    </location>
</feature>
<dbReference type="AlphaFoldDB" id="A0A1J1GXM3"/>
<evidence type="ECO:0000313" key="3">
    <source>
        <dbReference type="Proteomes" id="UP000220797"/>
    </source>
</evidence>
<keyword evidence="1" id="KW-0812">Transmembrane</keyword>
<dbReference type="OrthoDB" id="330952at2759"/>
<keyword evidence="3" id="KW-1185">Reference proteome</keyword>
<dbReference type="VEuPathDB" id="PlasmoDB:PGAL8A_00489500"/>
<organism evidence="2 3">
    <name type="scientific">Plasmodium gallinaceum</name>
    <dbReference type="NCBI Taxonomy" id="5849"/>
    <lineage>
        <taxon>Eukaryota</taxon>
        <taxon>Sar</taxon>
        <taxon>Alveolata</taxon>
        <taxon>Apicomplexa</taxon>
        <taxon>Aconoidasida</taxon>
        <taxon>Haemosporida</taxon>
        <taxon>Plasmodiidae</taxon>
        <taxon>Plasmodium</taxon>
        <taxon>Plasmodium (Haemamoeba)</taxon>
    </lineage>
</organism>
<proteinExistence type="predicted"/>
<reference evidence="2" key="1">
    <citation type="submission" date="2015-04" db="EMBL/GenBank/DDBJ databases">
        <authorList>
            <consortium name="Pathogen Informatics"/>
        </authorList>
    </citation>
    <scope>NUCLEOTIDE SEQUENCE [LARGE SCALE GENOMIC DNA]</scope>
    <source>
        <strain evidence="2">8A</strain>
    </source>
</reference>
<feature type="transmembrane region" description="Helical" evidence="1">
    <location>
        <begin position="216"/>
        <end position="239"/>
    </location>
</feature>
<dbReference type="Proteomes" id="UP000220797">
    <property type="component" value="Unassembled WGS sequence"/>
</dbReference>
<keyword evidence="1" id="KW-0472">Membrane</keyword>
<evidence type="ECO:0000313" key="2">
    <source>
        <dbReference type="EMBL" id="CRG97316.1"/>
    </source>
</evidence>
<feature type="transmembrane region" description="Helical" evidence="1">
    <location>
        <begin position="169"/>
        <end position="192"/>
    </location>
</feature>
<dbReference type="EMBL" id="CVMV01000096">
    <property type="protein sequence ID" value="CRG97316.1"/>
    <property type="molecule type" value="Genomic_DNA"/>
</dbReference>
<evidence type="ECO:0000256" key="1">
    <source>
        <dbReference type="SAM" id="Phobius"/>
    </source>
</evidence>
<feature type="transmembrane region" description="Helical" evidence="1">
    <location>
        <begin position="137"/>
        <end position="157"/>
    </location>
</feature>
<evidence type="ECO:0008006" key="4">
    <source>
        <dbReference type="Google" id="ProtNLM"/>
    </source>
</evidence>
<keyword evidence="1" id="KW-1133">Transmembrane helix</keyword>
<gene>
    <name evidence="2" type="ORF">PGAL8A_00489500</name>
</gene>
<dbReference type="GeneID" id="39733428"/>
<protein>
    <recommendedName>
        <fullName evidence="4">Claudin-like apicomplexan microneme protein</fullName>
    </recommendedName>
</protein>
<name>A0A1J1GXM3_PLAGA</name>
<comment type="caution">
    <text evidence="2">The sequence shown here is derived from an EMBL/GenBank/DDBJ whole genome shotgun (WGS) entry which is preliminary data.</text>
</comment>